<evidence type="ECO:0000313" key="7">
    <source>
        <dbReference type="EMBL" id="HDX32054.1"/>
    </source>
</evidence>
<keyword evidence="1 4" id="KW-0808">Transferase</keyword>
<dbReference type="GO" id="GO:0004314">
    <property type="term" value="F:[acyl-carrier-protein] S-malonyltransferase activity"/>
    <property type="evidence" value="ECO:0007669"/>
    <property type="project" value="UniProtKB-EC"/>
</dbReference>
<dbReference type="PIRSF" id="PIRSF000446">
    <property type="entry name" value="Mct"/>
    <property type="match status" value="1"/>
</dbReference>
<dbReference type="InterPro" id="IPR016036">
    <property type="entry name" value="Malonyl_transacylase_ACP-bd"/>
</dbReference>
<organism evidence="7">
    <name type="scientific">Caldilinea aerophila</name>
    <dbReference type="NCBI Taxonomy" id="133453"/>
    <lineage>
        <taxon>Bacteria</taxon>
        <taxon>Bacillati</taxon>
        <taxon>Chloroflexota</taxon>
        <taxon>Caldilineae</taxon>
        <taxon>Caldilineales</taxon>
        <taxon>Caldilineaceae</taxon>
        <taxon>Caldilinea</taxon>
    </lineage>
</organism>
<dbReference type="GO" id="GO:0006633">
    <property type="term" value="P:fatty acid biosynthetic process"/>
    <property type="evidence" value="ECO:0007669"/>
    <property type="project" value="TreeGrafter"/>
</dbReference>
<dbReference type="SUPFAM" id="SSF52151">
    <property type="entry name" value="FabD/lysophospholipase-like"/>
    <property type="match status" value="1"/>
</dbReference>
<accession>A0A7C1FJA1</accession>
<keyword evidence="2 4" id="KW-0012">Acyltransferase</keyword>
<dbReference type="GO" id="GO:0005829">
    <property type="term" value="C:cytosol"/>
    <property type="evidence" value="ECO:0007669"/>
    <property type="project" value="TreeGrafter"/>
</dbReference>
<dbReference type="AlphaFoldDB" id="A0A7C1FJA1"/>
<evidence type="ECO:0000256" key="5">
    <source>
        <dbReference type="PIRSR" id="PIRSR000446-1"/>
    </source>
</evidence>
<dbReference type="InterPro" id="IPR024925">
    <property type="entry name" value="Malonyl_CoA-ACP_transAc"/>
</dbReference>
<dbReference type="Gene3D" id="3.40.366.10">
    <property type="entry name" value="Malonyl-Coenzyme A Acyl Carrier Protein, domain 2"/>
    <property type="match status" value="1"/>
</dbReference>
<name>A0A7C1FJA1_9CHLR</name>
<feature type="active site" evidence="5">
    <location>
        <position position="108"/>
    </location>
</feature>
<reference evidence="7" key="1">
    <citation type="journal article" date="2020" name="mSystems">
        <title>Genome- and Community-Level Interaction Insights into Carbon Utilization and Element Cycling Functions of Hydrothermarchaeota in Hydrothermal Sediment.</title>
        <authorList>
            <person name="Zhou Z."/>
            <person name="Liu Y."/>
            <person name="Xu W."/>
            <person name="Pan J."/>
            <person name="Luo Z.H."/>
            <person name="Li M."/>
        </authorList>
    </citation>
    <scope>NUCLEOTIDE SEQUENCE [LARGE SCALE GENOMIC DNA]</scope>
    <source>
        <strain evidence="7">SpSt-289</strain>
    </source>
</reference>
<dbReference type="InterPro" id="IPR001227">
    <property type="entry name" value="Ac_transferase_dom_sf"/>
</dbReference>
<proteinExistence type="inferred from homology"/>
<dbReference type="Gene3D" id="3.30.70.250">
    <property type="entry name" value="Malonyl-CoA ACP transacylase, ACP-binding"/>
    <property type="match status" value="1"/>
</dbReference>
<dbReference type="InterPro" id="IPR016035">
    <property type="entry name" value="Acyl_Trfase/lysoPLipase"/>
</dbReference>
<dbReference type="InterPro" id="IPR050858">
    <property type="entry name" value="Mal-CoA-ACP_Trans/PKS_FabD"/>
</dbReference>
<evidence type="ECO:0000259" key="6">
    <source>
        <dbReference type="SMART" id="SM00827"/>
    </source>
</evidence>
<evidence type="ECO:0000256" key="3">
    <source>
        <dbReference type="ARBA" id="ARBA00048462"/>
    </source>
</evidence>
<dbReference type="Pfam" id="PF00698">
    <property type="entry name" value="Acyl_transf_1"/>
    <property type="match status" value="1"/>
</dbReference>
<comment type="caution">
    <text evidence="7">The sequence shown here is derived from an EMBL/GenBank/DDBJ whole genome shotgun (WGS) entry which is preliminary data.</text>
</comment>
<dbReference type="InterPro" id="IPR014043">
    <property type="entry name" value="Acyl_transferase_dom"/>
</dbReference>
<evidence type="ECO:0000256" key="2">
    <source>
        <dbReference type="ARBA" id="ARBA00023315"/>
    </source>
</evidence>
<dbReference type="FunFam" id="3.30.70.250:FF:000001">
    <property type="entry name" value="Malonyl CoA-acyl carrier protein transacylase"/>
    <property type="match status" value="1"/>
</dbReference>
<protein>
    <recommendedName>
        <fullName evidence="4">Malonyl CoA-acyl carrier protein transacylase</fullName>
        <ecNumber evidence="4">2.3.1.39</ecNumber>
    </recommendedName>
</protein>
<dbReference type="SMART" id="SM00827">
    <property type="entry name" value="PKS_AT"/>
    <property type="match status" value="1"/>
</dbReference>
<dbReference type="SUPFAM" id="SSF55048">
    <property type="entry name" value="Probable ACP-binding domain of malonyl-CoA ACP transacylase"/>
    <property type="match status" value="1"/>
</dbReference>
<dbReference type="NCBIfam" id="TIGR00128">
    <property type="entry name" value="fabD"/>
    <property type="match status" value="1"/>
</dbReference>
<evidence type="ECO:0000256" key="1">
    <source>
        <dbReference type="ARBA" id="ARBA00022679"/>
    </source>
</evidence>
<dbReference type="PANTHER" id="PTHR42681:SF1">
    <property type="entry name" value="MALONYL-COA-ACYL CARRIER PROTEIN TRANSACYLASE, MITOCHONDRIAL"/>
    <property type="match status" value="1"/>
</dbReference>
<dbReference type="EMBL" id="DSMG01000114">
    <property type="protein sequence ID" value="HDX32054.1"/>
    <property type="molecule type" value="Genomic_DNA"/>
</dbReference>
<feature type="domain" description="Malonyl-CoA:ACP transacylase (MAT)" evidence="6">
    <location>
        <begin position="16"/>
        <end position="331"/>
    </location>
</feature>
<dbReference type="EC" id="2.3.1.39" evidence="4"/>
<comment type="similarity">
    <text evidence="4">Belongs to the fabD family.</text>
</comment>
<comment type="catalytic activity">
    <reaction evidence="3 4">
        <text>holo-[ACP] + malonyl-CoA = malonyl-[ACP] + CoA</text>
        <dbReference type="Rhea" id="RHEA:41792"/>
        <dbReference type="Rhea" id="RHEA-COMP:9623"/>
        <dbReference type="Rhea" id="RHEA-COMP:9685"/>
        <dbReference type="ChEBI" id="CHEBI:57287"/>
        <dbReference type="ChEBI" id="CHEBI:57384"/>
        <dbReference type="ChEBI" id="CHEBI:64479"/>
        <dbReference type="ChEBI" id="CHEBI:78449"/>
        <dbReference type="EC" id="2.3.1.39"/>
    </reaction>
</comment>
<dbReference type="PANTHER" id="PTHR42681">
    <property type="entry name" value="MALONYL-COA-ACYL CARRIER PROTEIN TRANSACYLASE, MITOCHONDRIAL"/>
    <property type="match status" value="1"/>
</dbReference>
<feature type="active site" evidence="5">
    <location>
        <position position="218"/>
    </location>
</feature>
<evidence type="ECO:0000256" key="4">
    <source>
        <dbReference type="PIRNR" id="PIRNR000446"/>
    </source>
</evidence>
<dbReference type="InterPro" id="IPR004410">
    <property type="entry name" value="Malonyl_CoA-ACP_transAc_FabD"/>
</dbReference>
<sequence length="334" mass="34714">MRPFALLQHVNQTAFLFPGQGSQHAGMASELVATFPAARAALEEADEVLGFALSRLMLEGPEQELTDTINAQPALMAASVAAMRALEAELGDDTLPTGGQQVYVAGHSMGEYTALVAAGSLSYADGLRLVRERGRLMKLAGEQAPGKMAAVLGLEKAQVDEICARIAAGGAVVQVANDNCPGQIVISGDAAGMDAAMAALTEAGARKVVPLAVSIAAHSPLMQPAAEALRAAIEATPILPPQVPVIGNTTAQPLTTVEEIRSELTAQLTGSVQWTASVERLAAEGVTTFVELGAGDVLTGLVKRIVRNARRITINDAEGVRTYIEMVRFGNVAL</sequence>
<gene>
    <name evidence="7" type="primary">fabD</name>
    <name evidence="7" type="ORF">ENQ20_11280</name>
</gene>